<organism evidence="1 2">
    <name type="scientific">Virgibacillus sediminis</name>
    <dbReference type="NCBI Taxonomy" id="202260"/>
    <lineage>
        <taxon>Bacteria</taxon>
        <taxon>Bacillati</taxon>
        <taxon>Bacillota</taxon>
        <taxon>Bacilli</taxon>
        <taxon>Bacillales</taxon>
        <taxon>Bacillaceae</taxon>
        <taxon>Virgibacillus</taxon>
    </lineage>
</organism>
<keyword evidence="2" id="KW-1185">Reference proteome</keyword>
<evidence type="ECO:0000313" key="2">
    <source>
        <dbReference type="Proteomes" id="UP001595387"/>
    </source>
</evidence>
<proteinExistence type="predicted"/>
<dbReference type="EMBL" id="JBHRRZ010000040">
    <property type="protein sequence ID" value="MFC2950269.1"/>
    <property type="molecule type" value="Genomic_DNA"/>
</dbReference>
<gene>
    <name evidence="1" type="ORF">ACFODW_18240</name>
</gene>
<comment type="caution">
    <text evidence="1">The sequence shown here is derived from an EMBL/GenBank/DDBJ whole genome shotgun (WGS) entry which is preliminary data.</text>
</comment>
<dbReference type="Proteomes" id="UP001595387">
    <property type="component" value="Unassembled WGS sequence"/>
</dbReference>
<evidence type="ECO:0000313" key="1">
    <source>
        <dbReference type="EMBL" id="MFC2950269.1"/>
    </source>
</evidence>
<reference evidence="2" key="1">
    <citation type="journal article" date="2019" name="Int. J. Syst. Evol. Microbiol.">
        <title>The Global Catalogue of Microorganisms (GCM) 10K type strain sequencing project: providing services to taxonomists for standard genome sequencing and annotation.</title>
        <authorList>
            <consortium name="The Broad Institute Genomics Platform"/>
            <consortium name="The Broad Institute Genome Sequencing Center for Infectious Disease"/>
            <person name="Wu L."/>
            <person name="Ma J."/>
        </authorList>
    </citation>
    <scope>NUCLEOTIDE SEQUENCE [LARGE SCALE GENOMIC DNA]</scope>
    <source>
        <strain evidence="2">KCTC 13193</strain>
    </source>
</reference>
<sequence length="105" mass="12055">MKKWWIFSGILIVIGAAFLIPANTQPSDDTRIILEHEQHTYIAPVCFEEAQPSNWISEDTLERAEDLDYPPNDTCTEEALAGVKDPFFISLLKDVGIMDKKWDNW</sequence>
<accession>A0ABV7ABX2</accession>
<dbReference type="RefSeq" id="WP_390308395.1">
    <property type="nucleotide sequence ID" value="NZ_JBHRRZ010000040.1"/>
</dbReference>
<name>A0ABV7ABX2_9BACI</name>
<protein>
    <submittedName>
        <fullName evidence="1">Uncharacterized protein</fullName>
    </submittedName>
</protein>